<gene>
    <name evidence="6" type="ORF">NSCI0253_LOCUS30488</name>
</gene>
<dbReference type="PANTHER" id="PTHR10250">
    <property type="entry name" value="MICROSOMAL GLUTATHIONE S-TRANSFERASE"/>
    <property type="match status" value="1"/>
</dbReference>
<dbReference type="Gene3D" id="1.20.120.550">
    <property type="entry name" value="Membrane associated eicosanoid/glutathione metabolism-like domain"/>
    <property type="match status" value="1"/>
</dbReference>
<evidence type="ECO:0000256" key="5">
    <source>
        <dbReference type="SAM" id="Phobius"/>
    </source>
</evidence>
<reference evidence="6" key="1">
    <citation type="submission" date="2021-01" db="EMBL/GenBank/DDBJ databases">
        <authorList>
            <person name="Corre E."/>
            <person name="Pelletier E."/>
            <person name="Niang G."/>
            <person name="Scheremetjew M."/>
            <person name="Finn R."/>
            <person name="Kale V."/>
            <person name="Holt S."/>
            <person name="Cochrane G."/>
            <person name="Meng A."/>
            <person name="Brown T."/>
            <person name="Cohen L."/>
        </authorList>
    </citation>
    <scope>NUCLEOTIDE SEQUENCE</scope>
</reference>
<dbReference type="SUPFAM" id="SSF161084">
    <property type="entry name" value="MAPEG domain-like"/>
    <property type="match status" value="1"/>
</dbReference>
<keyword evidence="2 5" id="KW-0812">Transmembrane</keyword>
<evidence type="ECO:0000256" key="1">
    <source>
        <dbReference type="ARBA" id="ARBA00004141"/>
    </source>
</evidence>
<proteinExistence type="predicted"/>
<dbReference type="InterPro" id="IPR050997">
    <property type="entry name" value="MAPEG"/>
</dbReference>
<protein>
    <recommendedName>
        <fullName evidence="7">Glutathione transferase</fullName>
    </recommendedName>
</protein>
<feature type="transmembrane region" description="Helical" evidence="5">
    <location>
        <begin position="126"/>
        <end position="151"/>
    </location>
</feature>
<feature type="transmembrane region" description="Helical" evidence="5">
    <location>
        <begin position="47"/>
        <end position="71"/>
    </location>
</feature>
<sequence>MAGIGLRLGGMLASCAGLAALERSLLKRLAVDFPILTQTTALAVPRLYGFVLLNAVASGFMMFFLGMKVGLSRKTFIEKAKEAGDEEAEERFSYPKVYAEGFSESAKHFNCVQRGHQQALETYPQVLAFSLIGGLAHPVLTSLGQVVWMIARWKWAQGYASGDPLKRYSSSKWSFHIWTSLILQMVLAGSTAVQVLSQS</sequence>
<evidence type="ECO:0000256" key="4">
    <source>
        <dbReference type="ARBA" id="ARBA00023136"/>
    </source>
</evidence>
<organism evidence="6">
    <name type="scientific">Noctiluca scintillans</name>
    <name type="common">Sea sparkle</name>
    <name type="synonym">Red tide dinoflagellate</name>
    <dbReference type="NCBI Taxonomy" id="2966"/>
    <lineage>
        <taxon>Eukaryota</taxon>
        <taxon>Sar</taxon>
        <taxon>Alveolata</taxon>
        <taxon>Dinophyceae</taxon>
        <taxon>Noctilucales</taxon>
        <taxon>Noctilucaceae</taxon>
        <taxon>Noctiluca</taxon>
    </lineage>
</organism>
<dbReference type="AlphaFoldDB" id="A0A7S1FAW8"/>
<evidence type="ECO:0000256" key="3">
    <source>
        <dbReference type="ARBA" id="ARBA00022989"/>
    </source>
</evidence>
<name>A0A7S1FAW8_NOCSC</name>
<dbReference type="InterPro" id="IPR023352">
    <property type="entry name" value="MAPEG-like_dom_sf"/>
</dbReference>
<dbReference type="GO" id="GO:0016020">
    <property type="term" value="C:membrane"/>
    <property type="evidence" value="ECO:0007669"/>
    <property type="project" value="UniProtKB-SubCell"/>
</dbReference>
<dbReference type="Pfam" id="PF01124">
    <property type="entry name" value="MAPEG"/>
    <property type="match status" value="1"/>
</dbReference>
<dbReference type="PANTHER" id="PTHR10250:SF26">
    <property type="entry name" value="GLUTATHIONE S-TRANSFERASE 3, MITOCHONDRIAL"/>
    <property type="match status" value="1"/>
</dbReference>
<evidence type="ECO:0000313" key="6">
    <source>
        <dbReference type="EMBL" id="CAD8856136.1"/>
    </source>
</evidence>
<keyword evidence="3 5" id="KW-1133">Transmembrane helix</keyword>
<dbReference type="InterPro" id="IPR001129">
    <property type="entry name" value="Membr-assoc_MAPEG"/>
</dbReference>
<comment type="subcellular location">
    <subcellularLocation>
        <location evidence="1">Membrane</location>
        <topology evidence="1">Multi-pass membrane protein</topology>
    </subcellularLocation>
</comment>
<evidence type="ECO:0008006" key="7">
    <source>
        <dbReference type="Google" id="ProtNLM"/>
    </source>
</evidence>
<dbReference type="GO" id="GO:0004364">
    <property type="term" value="F:glutathione transferase activity"/>
    <property type="evidence" value="ECO:0007669"/>
    <property type="project" value="TreeGrafter"/>
</dbReference>
<accession>A0A7S1FAW8</accession>
<evidence type="ECO:0000256" key="2">
    <source>
        <dbReference type="ARBA" id="ARBA00022692"/>
    </source>
</evidence>
<dbReference type="GO" id="GO:0005635">
    <property type="term" value="C:nuclear envelope"/>
    <property type="evidence" value="ECO:0007669"/>
    <property type="project" value="TreeGrafter"/>
</dbReference>
<dbReference type="GO" id="GO:0004602">
    <property type="term" value="F:glutathione peroxidase activity"/>
    <property type="evidence" value="ECO:0007669"/>
    <property type="project" value="TreeGrafter"/>
</dbReference>
<feature type="transmembrane region" description="Helical" evidence="5">
    <location>
        <begin position="175"/>
        <end position="196"/>
    </location>
</feature>
<dbReference type="GO" id="GO:0006691">
    <property type="term" value="P:leukotriene metabolic process"/>
    <property type="evidence" value="ECO:0007669"/>
    <property type="project" value="UniProtKB-ARBA"/>
</dbReference>
<keyword evidence="4 5" id="KW-0472">Membrane</keyword>
<dbReference type="GO" id="GO:0005783">
    <property type="term" value="C:endoplasmic reticulum"/>
    <property type="evidence" value="ECO:0007669"/>
    <property type="project" value="TreeGrafter"/>
</dbReference>
<dbReference type="EMBL" id="HBFQ01043044">
    <property type="protein sequence ID" value="CAD8856136.1"/>
    <property type="molecule type" value="Transcribed_RNA"/>
</dbReference>